<evidence type="ECO:0000313" key="1">
    <source>
        <dbReference type="EMBL" id="NSL90517.1"/>
    </source>
</evidence>
<gene>
    <name evidence="1" type="ORF">ECE50_027080</name>
</gene>
<comment type="caution">
    <text evidence="1">The sequence shown here is derived from an EMBL/GenBank/DDBJ whole genome shotgun (WGS) entry which is preliminary data.</text>
</comment>
<dbReference type="PANTHER" id="PTHR30273:SF2">
    <property type="entry name" value="PROTEIN FECR"/>
    <property type="match status" value="1"/>
</dbReference>
<reference evidence="1" key="1">
    <citation type="submission" date="2020-05" db="EMBL/GenBank/DDBJ databases">
        <title>Chitinophaga laudate sp. nov., isolated from a tropical peat swamp.</title>
        <authorList>
            <person name="Goh C.B.S."/>
            <person name="Lee M.S."/>
            <person name="Parimannan S."/>
            <person name="Pasbakhsh P."/>
            <person name="Yule C.M."/>
            <person name="Rajandas H."/>
            <person name="Loke S."/>
            <person name="Croft L."/>
            <person name="Tan J.B.L."/>
        </authorList>
    </citation>
    <scope>NUCLEOTIDE SEQUENCE</scope>
    <source>
        <strain evidence="1">Mgbs1</strain>
    </source>
</reference>
<evidence type="ECO:0000313" key="2">
    <source>
        <dbReference type="Proteomes" id="UP000281028"/>
    </source>
</evidence>
<organism evidence="1 2">
    <name type="scientific">Chitinophaga solisilvae</name>
    <dbReference type="NCBI Taxonomy" id="1233460"/>
    <lineage>
        <taxon>Bacteria</taxon>
        <taxon>Pseudomonadati</taxon>
        <taxon>Bacteroidota</taxon>
        <taxon>Chitinophagia</taxon>
        <taxon>Chitinophagales</taxon>
        <taxon>Chitinophagaceae</taxon>
        <taxon>Chitinophaga</taxon>
    </lineage>
</organism>
<dbReference type="Proteomes" id="UP000281028">
    <property type="component" value="Unassembled WGS sequence"/>
</dbReference>
<dbReference type="InterPro" id="IPR006860">
    <property type="entry name" value="FecR"/>
</dbReference>
<dbReference type="InterPro" id="IPR032508">
    <property type="entry name" value="FecR_C"/>
</dbReference>
<sequence>MMPDQQQWRNYIDNTVTDKERKEMLYWLQEQEDAVWQEQLSAGWQDTAPPMPAAAAAALQQHLMAVTGKTAAPRKVIRLRWWWAAALLLPVAVCLWILQPGSHTSQEPATVAWKEIRNNGSYVSRITLPDNSRVWLTPQSALRIPEDYAMTQRSMELSGEAYFDIAPQAGMPLDINAGSMHIAVLGTGFSVEAYPGESVVAIALASGKVAVKIPMHHRKDSTLLLSPGGRLLYMPATGRYTLGRFPVEDTLAWKQGALILDDIPVTAVFNRLSQRFSTKIKYDANAFRQARFSGRYGHPDLHLILKNMSFIHGFRYHIAGDSVIIH</sequence>
<proteinExistence type="predicted"/>
<dbReference type="Gene3D" id="2.60.120.1440">
    <property type="match status" value="1"/>
</dbReference>
<dbReference type="OrthoDB" id="657335at2"/>
<dbReference type="Pfam" id="PF16344">
    <property type="entry name" value="FecR_C"/>
    <property type="match status" value="1"/>
</dbReference>
<dbReference type="GO" id="GO:0016989">
    <property type="term" value="F:sigma factor antagonist activity"/>
    <property type="evidence" value="ECO:0007669"/>
    <property type="project" value="TreeGrafter"/>
</dbReference>
<dbReference type="PANTHER" id="PTHR30273">
    <property type="entry name" value="PERIPLASMIC SIGNAL SENSOR AND SIGMA FACTOR ACTIVATOR FECR-RELATED"/>
    <property type="match status" value="1"/>
</dbReference>
<protein>
    <submittedName>
        <fullName evidence="1">DUF4974 domain-containing protein</fullName>
    </submittedName>
</protein>
<name>A0A433WI53_9BACT</name>
<dbReference type="PIRSF" id="PIRSF018266">
    <property type="entry name" value="FecR"/>
    <property type="match status" value="1"/>
</dbReference>
<dbReference type="InterPro" id="IPR012373">
    <property type="entry name" value="Ferrdict_sens_TM"/>
</dbReference>
<dbReference type="Gene3D" id="3.55.50.30">
    <property type="match status" value="1"/>
</dbReference>
<accession>A0A433WI53</accession>
<keyword evidence="2" id="KW-1185">Reference proteome</keyword>
<dbReference type="AlphaFoldDB" id="A0A433WI53"/>
<dbReference type="Pfam" id="PF04773">
    <property type="entry name" value="FecR"/>
    <property type="match status" value="1"/>
</dbReference>
<dbReference type="EMBL" id="RIAR02000001">
    <property type="protein sequence ID" value="NSL90517.1"/>
    <property type="molecule type" value="Genomic_DNA"/>
</dbReference>